<feature type="repeat" description="WD" evidence="3">
    <location>
        <begin position="988"/>
        <end position="1020"/>
    </location>
</feature>
<keyword evidence="2" id="KW-0677">Repeat</keyword>
<feature type="repeat" description="WD" evidence="3">
    <location>
        <begin position="1114"/>
        <end position="1146"/>
    </location>
</feature>
<dbReference type="PANTHER" id="PTHR19848:SF8">
    <property type="entry name" value="F-BOX AND WD REPEAT DOMAIN CONTAINING 7"/>
    <property type="match status" value="1"/>
</dbReference>
<feature type="repeat" description="WD" evidence="3">
    <location>
        <begin position="1195"/>
        <end position="1227"/>
    </location>
</feature>
<dbReference type="Gene3D" id="2.130.10.10">
    <property type="entry name" value="YVTN repeat-like/Quinoprotein amine dehydrogenase"/>
    <property type="match status" value="3"/>
</dbReference>
<comment type="caution">
    <text evidence="6">The sequence shown here is derived from an EMBL/GenBank/DDBJ whole genome shotgun (WGS) entry which is preliminary data.</text>
</comment>
<gene>
    <name evidence="6" type="ORF">DSM106972_050910</name>
</gene>
<dbReference type="Gene3D" id="3.40.50.300">
    <property type="entry name" value="P-loop containing nucleotide triphosphate hydrolases"/>
    <property type="match status" value="1"/>
</dbReference>
<dbReference type="EMBL" id="RSCL01000013">
    <property type="protein sequence ID" value="RUT03452.1"/>
    <property type="molecule type" value="Genomic_DNA"/>
</dbReference>
<dbReference type="PANTHER" id="PTHR19848">
    <property type="entry name" value="WD40 REPEAT PROTEIN"/>
    <property type="match status" value="1"/>
</dbReference>
<dbReference type="Pfam" id="PF00400">
    <property type="entry name" value="WD40"/>
    <property type="match status" value="7"/>
</dbReference>
<reference evidence="6" key="2">
    <citation type="journal article" date="2019" name="Genome Biol. Evol.">
        <title>Day and night: Metabolic profiles and evolutionary relationships of six axenic non-marine cyanobacteria.</title>
        <authorList>
            <person name="Will S.E."/>
            <person name="Henke P."/>
            <person name="Boedeker C."/>
            <person name="Huang S."/>
            <person name="Brinkmann H."/>
            <person name="Rohde M."/>
            <person name="Jarek M."/>
            <person name="Friedl T."/>
            <person name="Seufert S."/>
            <person name="Schumacher M."/>
            <person name="Overmann J."/>
            <person name="Neumann-Schaal M."/>
            <person name="Petersen J."/>
        </authorList>
    </citation>
    <scope>NUCLEOTIDE SEQUENCE [LARGE SCALE GENOMIC DNA]</scope>
    <source>
        <strain evidence="6">PCC 7102</strain>
    </source>
</reference>
<organism evidence="6 7">
    <name type="scientific">Dulcicalothrix desertica PCC 7102</name>
    <dbReference type="NCBI Taxonomy" id="232991"/>
    <lineage>
        <taxon>Bacteria</taxon>
        <taxon>Bacillati</taxon>
        <taxon>Cyanobacteriota</taxon>
        <taxon>Cyanophyceae</taxon>
        <taxon>Nostocales</taxon>
        <taxon>Calotrichaceae</taxon>
        <taxon>Dulcicalothrix</taxon>
    </lineage>
</organism>
<dbReference type="InterPro" id="IPR001680">
    <property type="entry name" value="WD40_rpt"/>
</dbReference>
<dbReference type="InterPro" id="IPR011990">
    <property type="entry name" value="TPR-like_helical_dom_sf"/>
</dbReference>
<dbReference type="Pfam" id="PF20703">
    <property type="entry name" value="nSTAND1"/>
    <property type="match status" value="1"/>
</dbReference>
<dbReference type="PROSITE" id="PS50082">
    <property type="entry name" value="WD_REPEATS_2"/>
    <property type="match status" value="7"/>
</dbReference>
<accession>A0A3S1AL07</accession>
<dbReference type="SUPFAM" id="SSF50978">
    <property type="entry name" value="WD40 repeat-like"/>
    <property type="match status" value="1"/>
</dbReference>
<dbReference type="CDD" id="cd00200">
    <property type="entry name" value="WD40"/>
    <property type="match status" value="1"/>
</dbReference>
<feature type="coiled-coil region" evidence="4">
    <location>
        <begin position="847"/>
        <end position="890"/>
    </location>
</feature>
<feature type="repeat" description="WD" evidence="3">
    <location>
        <begin position="1070"/>
        <end position="1102"/>
    </location>
</feature>
<keyword evidence="1 3" id="KW-0853">WD repeat</keyword>
<name>A0A3S1AL07_9CYAN</name>
<dbReference type="AlphaFoldDB" id="A0A3S1AL07"/>
<evidence type="ECO:0000256" key="2">
    <source>
        <dbReference type="ARBA" id="ARBA00022737"/>
    </source>
</evidence>
<dbReference type="Gene3D" id="1.25.40.10">
    <property type="entry name" value="Tetratricopeptide repeat domain"/>
    <property type="match status" value="2"/>
</dbReference>
<evidence type="ECO:0000313" key="6">
    <source>
        <dbReference type="EMBL" id="RUT03452.1"/>
    </source>
</evidence>
<evidence type="ECO:0000256" key="1">
    <source>
        <dbReference type="ARBA" id="ARBA00022574"/>
    </source>
</evidence>
<dbReference type="SUPFAM" id="SSF52540">
    <property type="entry name" value="P-loop containing nucleoside triphosphate hydrolases"/>
    <property type="match status" value="1"/>
</dbReference>
<feature type="domain" description="Novel STAND NTPase 1" evidence="5">
    <location>
        <begin position="498"/>
        <end position="833"/>
    </location>
</feature>
<keyword evidence="4" id="KW-0175">Coiled coil</keyword>
<dbReference type="PROSITE" id="PS00678">
    <property type="entry name" value="WD_REPEATS_1"/>
    <property type="match status" value="1"/>
</dbReference>
<dbReference type="InterPro" id="IPR020472">
    <property type="entry name" value="WD40_PAC1"/>
</dbReference>
<protein>
    <recommendedName>
        <fullName evidence="5">Novel STAND NTPase 1 domain-containing protein</fullName>
    </recommendedName>
</protein>
<dbReference type="InterPro" id="IPR027417">
    <property type="entry name" value="P-loop_NTPase"/>
</dbReference>
<keyword evidence="7" id="KW-1185">Reference proteome</keyword>
<reference evidence="6" key="1">
    <citation type="submission" date="2018-12" db="EMBL/GenBank/DDBJ databases">
        <authorList>
            <person name="Will S."/>
            <person name="Neumann-Schaal M."/>
            <person name="Henke P."/>
        </authorList>
    </citation>
    <scope>NUCLEOTIDE SEQUENCE</scope>
    <source>
        <strain evidence="6">PCC 7102</strain>
    </source>
</reference>
<dbReference type="PROSITE" id="PS50294">
    <property type="entry name" value="WD_REPEATS_REGION"/>
    <property type="match status" value="7"/>
</dbReference>
<proteinExistence type="predicted"/>
<dbReference type="PRINTS" id="PR00320">
    <property type="entry name" value="GPROTEINBRPT"/>
</dbReference>
<dbReference type="Proteomes" id="UP000271624">
    <property type="component" value="Unassembled WGS sequence"/>
</dbReference>
<dbReference type="InterPro" id="IPR015943">
    <property type="entry name" value="WD40/YVTN_repeat-like_dom_sf"/>
</dbReference>
<dbReference type="InterPro" id="IPR019775">
    <property type="entry name" value="WD40_repeat_CS"/>
</dbReference>
<feature type="repeat" description="WD" evidence="3">
    <location>
        <begin position="1155"/>
        <end position="1186"/>
    </location>
</feature>
<dbReference type="SMART" id="SM00320">
    <property type="entry name" value="WD40"/>
    <property type="match status" value="7"/>
</dbReference>
<dbReference type="SUPFAM" id="SSF48452">
    <property type="entry name" value="TPR-like"/>
    <property type="match status" value="1"/>
</dbReference>
<evidence type="ECO:0000256" key="3">
    <source>
        <dbReference type="PROSITE-ProRule" id="PRU00221"/>
    </source>
</evidence>
<evidence type="ECO:0000313" key="7">
    <source>
        <dbReference type="Proteomes" id="UP000271624"/>
    </source>
</evidence>
<feature type="repeat" description="WD" evidence="3">
    <location>
        <begin position="947"/>
        <end position="981"/>
    </location>
</feature>
<dbReference type="InterPro" id="IPR049052">
    <property type="entry name" value="nSTAND1"/>
</dbReference>
<feature type="repeat" description="WD" evidence="3">
    <location>
        <begin position="1029"/>
        <end position="1063"/>
    </location>
</feature>
<sequence>MRYAAFFAVRFNQDIVMTNIYQPEDINAENEQSLKTLVRTIRLSQGQFSLVLLRCNYTNLQQRITARLHELSPIKISELSLQSSVKTLYTTILEGIGDEAPFSLMVSGLDAVEDLDNLLTSANQVREEFRKSFAFPLLVWVNDQVLQKFIKLATDLENWATVIQFNSTTSELVSLIRDTTDDIFAGNFTPNVEICCEIESAQQDLQWRRSEMAPNDKASLQFILGYRAYLHEQVDTALEFYNQSLDYWQEHNLERQGILLINIALVYELKAEKSQVDYIKYLEESKDYLQKAINCFEQAQRFNLVAKYITKLGDVLRSLQAWDNLQCLAQKALELNQKYGNALQIARNYGFLAEVALENSQWHDAISLGGQALRALSNSKEHLHYRSLYKFIIARAHQALGKIVEAIKSLEKLRVVSSPENNPQLYISILETLRALYFEEGNYLEAFRIKQEQIAIEHQYSLRAFIGATYLHPKRYCINSITNKKQQAIVAQEIAAAGRQKDVDNLIERISRNDHKLTIIHGQSGVGKSSILKAGLIPALKQQSIGERDVLPIVVRVYTDWIGNLCKHFPDDIDNNIEAITAQLHKNADNNLLTVLIFDQFEEFFFAYPNKNQRQCFYEFIGACLNINFVKIIFSLREDYLHYLLDLNRTINLDAINNNILDKNIRYHLGLFSRAEAKAVVESLTEQAKLYLEPQLIDELVKDLACEYDEVSPIELQIVGAQLQAEKITTLEQYRQLGTKKKLVERFLEQVIKHCGVDNERCAQLILYMLTNENGTRPLKTRSELETDLKTFDLISDIEIDLVLEVLVGSGLVLEVREVPANRYQLVHDYLVRFIRQQQAPELLAALAAAREKQKLTEEQLIKALQEKEKALYKEQQERKRAEIAEIEALVSLSQALFVTHDQLGALVASLKAGVQLQQIDVASSTKKRAVDRIRQVVTEVQERNRLEGHSNWVTNVSFSPNGRTIATASANRNIMVWNLDGTLLNILQGHGDIVWSVCFSPNGSKIASASADNTVKIWSTDGTLLHTFKGHTDQVFSVCFSPSGNVIVSASADKTIKFWSIKGTLLRTLHGHTDQVFSVCFSPDASMVASAGADKTIRLWSTDDISTKLIKTLTAHTCSVNSVVFSPDRKTIVSAGADHTIRLWSKTGNLLKTLHGHTASVNSVSISPDGRIVSGSSDYTVKLWSKNGQLLKSFQGHNGEVNGVCFNCDRNLIISASADRTARIWSAKPPKPKSFELDELVACGRDWTHDYLNTNPNVRQTDYI</sequence>
<evidence type="ECO:0000259" key="5">
    <source>
        <dbReference type="Pfam" id="PF20703"/>
    </source>
</evidence>
<evidence type="ECO:0000256" key="4">
    <source>
        <dbReference type="SAM" id="Coils"/>
    </source>
</evidence>
<dbReference type="InterPro" id="IPR036322">
    <property type="entry name" value="WD40_repeat_dom_sf"/>
</dbReference>